<dbReference type="AlphaFoldDB" id="A0A7S2N9E1"/>
<reference evidence="1" key="1">
    <citation type="submission" date="2021-01" db="EMBL/GenBank/DDBJ databases">
        <authorList>
            <person name="Corre E."/>
            <person name="Pelletier E."/>
            <person name="Niang G."/>
            <person name="Scheremetjew M."/>
            <person name="Finn R."/>
            <person name="Kale V."/>
            <person name="Holt S."/>
            <person name="Cochrane G."/>
            <person name="Meng A."/>
            <person name="Brown T."/>
            <person name="Cohen L."/>
        </authorList>
    </citation>
    <scope>NUCLEOTIDE SEQUENCE</scope>
    <source>
        <strain evidence="1">CCMP2222</strain>
    </source>
</reference>
<evidence type="ECO:0008006" key="2">
    <source>
        <dbReference type="Google" id="ProtNLM"/>
    </source>
</evidence>
<name>A0A7S2N9E1_9DINO</name>
<gene>
    <name evidence="1" type="ORF">AAND1436_LOCUS43420</name>
</gene>
<accession>A0A7S2N9E1</accession>
<sequence>MPGFAAAAIDKHTEFLFSPPAAMVRWCVVASALLPWGSFALRHVHDDSKPSKEDLDAPIGSSYAVKGHRDLVLMHVPYNFGHTIEKVAMMPKDAPVLRIFEYTMASGGAFHSSKKVSWRHVRKYAKPNAEVWGHFHPDLMETNNQTRCNNYFTPQKYWPEELARTYFGNKTIFGMLRDPAERLVANFRGNAGGYGGGFSSTDHNKCDVNHAVKSALKEHIASGNKFSQECTFVPQAEYFDGPYGITLPVDNRRFPDSMNEVFKAHHYDEMFIEQRDILHVNRCNNVWAADLDAETRALIRQVYARDYELLCKHFGYCDPDENTCIRGVHQMCPSFVMQDQTATGK</sequence>
<proteinExistence type="predicted"/>
<dbReference type="EMBL" id="HBGQ01091109">
    <property type="protein sequence ID" value="CAD9527211.1"/>
    <property type="molecule type" value="Transcribed_RNA"/>
</dbReference>
<evidence type="ECO:0000313" key="1">
    <source>
        <dbReference type="EMBL" id="CAD9527211.1"/>
    </source>
</evidence>
<organism evidence="1">
    <name type="scientific">Alexandrium andersonii</name>
    <dbReference type="NCBI Taxonomy" id="327968"/>
    <lineage>
        <taxon>Eukaryota</taxon>
        <taxon>Sar</taxon>
        <taxon>Alveolata</taxon>
        <taxon>Dinophyceae</taxon>
        <taxon>Gonyaulacales</taxon>
        <taxon>Pyrocystaceae</taxon>
        <taxon>Alexandrium</taxon>
    </lineage>
</organism>
<protein>
    <recommendedName>
        <fullName evidence="2">Sulfotransferase domain-containing protein</fullName>
    </recommendedName>
</protein>